<reference evidence="3 4" key="2">
    <citation type="journal article" date="2015" name="PLoS ONE">
        <title>A Genomic Approach to Unravel Host-Pathogen Interaction in Chelonians: The Example of Testudinid Herpesvirus 3.</title>
        <authorList>
            <person name="Origgi F.C."/>
            <person name="Tecilla M."/>
            <person name="Pilo P."/>
            <person name="Aloisio F."/>
            <person name="Otten P."/>
            <person name="Aguilar-Bultet L."/>
            <person name="Sattler U."/>
            <person name="Roccabianca P."/>
            <person name="Romero C.H."/>
            <person name="Bloom D.C."/>
            <person name="Jacobson E.R."/>
        </authorList>
    </citation>
    <scope>NUCLEOTIDE SEQUENCE [LARGE SCALE GENOMIC DNA]</scope>
    <source>
        <strain evidence="3">US1976/98</strain>
    </source>
</reference>
<evidence type="ECO:0000313" key="1">
    <source>
        <dbReference type="EMBL" id="AIU39342.1"/>
    </source>
</evidence>
<sequence>MSSCKHINDSCRAGTHLRNTMEDWLADVFVQAMQFYYGLCPGPLPNVTSEACGVLLAEIAVRHREIPTSLLATLVRTMSSSGCCIQQLSDLLDVFLSSSQCGRSVYHTVTAIAALQPVYRRARLEQQYNRAELITLKLCDWISDHISECVRNM</sequence>
<evidence type="ECO:0000313" key="6">
    <source>
        <dbReference type="Proteomes" id="UP000240599"/>
    </source>
</evidence>
<dbReference type="EMBL" id="KM924293">
    <property type="protein sequence ID" value="AIU39437.1"/>
    <property type="molecule type" value="Genomic_DNA"/>
</dbReference>
<dbReference type="EMBL" id="KT008627">
    <property type="protein sequence ID" value="AKV40748.1"/>
    <property type="molecule type" value="Genomic_DNA"/>
</dbReference>
<evidence type="ECO:0000313" key="5">
    <source>
        <dbReference type="Proteomes" id="UP000208106"/>
    </source>
</evidence>
<evidence type="ECO:0000313" key="3">
    <source>
        <dbReference type="EMBL" id="AKV40748.1"/>
    </source>
</evidence>
<proteinExistence type="predicted"/>
<gene>
    <name evidence="3" type="primary">ORF42c</name>
    <name evidence="1" type="synonym">TE22</name>
</gene>
<name>A0A0K1R1H4_9ALPH</name>
<evidence type="ECO:0000313" key="2">
    <source>
        <dbReference type="EMBL" id="AIU39437.1"/>
    </source>
</evidence>
<reference evidence="5 6" key="1">
    <citation type="journal article" date="2015" name="J. Virol.">
        <title>The Genome of a Tortoise Herpesvirus (Testudinid Herpesvirus 3) Has a Novel Structure and Contains a Large Region That Is Not Required for Replication In Vitro or Virulence In Vivo.</title>
        <authorList>
            <person name="Gandar F."/>
            <person name="Wilkie G.S."/>
            <person name="Gatherer D."/>
            <person name="Kerr K."/>
            <person name="Marlier D."/>
            <person name="Diez M."/>
            <person name="Marschang R.E."/>
            <person name="Mast J."/>
            <person name="Dewals B.G."/>
            <person name="Davison A.J."/>
            <person name="Vanderplasschen A.F."/>
        </authorList>
    </citation>
    <scope>NUCLEOTIDE SEQUENCE [LARGE SCALE GENOMIC DNA]</scope>
    <source>
        <strain evidence="1 5">1976</strain>
        <strain evidence="2 6">4295/7R</strain>
    </source>
</reference>
<organism evidence="3 4">
    <name type="scientific">Testudinid alphaherpesvirus 3</name>
    <dbReference type="NCBI Taxonomy" id="2560801"/>
    <lineage>
        <taxon>Viruses</taxon>
        <taxon>Duplodnaviria</taxon>
        <taxon>Heunggongvirae</taxon>
        <taxon>Peploviricota</taxon>
        <taxon>Herviviricetes</taxon>
        <taxon>Herpesvirales</taxon>
        <taxon>Orthoherpesviridae</taxon>
        <taxon>Alphaherpesvirinae</taxon>
        <taxon>Scutavirus</taxon>
        <taxon>Scutavirus testudinidalpha3</taxon>
    </lineage>
</organism>
<keyword evidence="5" id="KW-1185">Reference proteome</keyword>
<protein>
    <submittedName>
        <fullName evidence="3">BRRF2-like protein</fullName>
    </submittedName>
    <submittedName>
        <fullName evidence="1">Protein TE22</fullName>
    </submittedName>
</protein>
<dbReference type="KEGG" id="vg:26122552"/>
<dbReference type="Proteomes" id="UP000208106">
    <property type="component" value="Segment"/>
</dbReference>
<evidence type="ECO:0000313" key="4">
    <source>
        <dbReference type="Proteomes" id="UP000100290"/>
    </source>
</evidence>
<dbReference type="EMBL" id="KM924292">
    <property type="protein sequence ID" value="AIU39342.1"/>
    <property type="molecule type" value="Genomic_DNA"/>
</dbReference>
<accession>A0A0K1R1H4</accession>
<dbReference type="Proteomes" id="UP000100290">
    <property type="component" value="Segment"/>
</dbReference>
<dbReference type="Proteomes" id="UP000240599">
    <property type="component" value="Segment"/>
</dbReference>